<dbReference type="AlphaFoldDB" id="A0ABC8JR37"/>
<comment type="caution">
    <text evidence="1">The sequence shown here is derived from an EMBL/GenBank/DDBJ whole genome shotgun (WGS) entry which is preliminary data.</text>
</comment>
<keyword evidence="2" id="KW-1185">Reference proteome</keyword>
<sequence>MDAEISLRSCVRGGTETMRPEAETMISPVKAGGGQAHDCWRRRTWKRAAGCFQAVAHSLWRERNAQKHGESLMEVHTLSKLIDKSIRLKLLLFQGKGKNYLDEGLSKWFGTRTY</sequence>
<evidence type="ECO:0000313" key="2">
    <source>
        <dbReference type="Proteomes" id="UP001642260"/>
    </source>
</evidence>
<dbReference type="EMBL" id="CAKOAT010133266">
    <property type="protein sequence ID" value="CAH8337242.1"/>
    <property type="molecule type" value="Genomic_DNA"/>
</dbReference>
<accession>A0ABC8JR37</accession>
<proteinExistence type="predicted"/>
<reference evidence="1 2" key="1">
    <citation type="submission" date="2022-03" db="EMBL/GenBank/DDBJ databases">
        <authorList>
            <person name="Macdonald S."/>
            <person name="Ahmed S."/>
            <person name="Newling K."/>
        </authorList>
    </citation>
    <scope>NUCLEOTIDE SEQUENCE [LARGE SCALE GENOMIC DNA]</scope>
</reference>
<name>A0ABC8JR37_ERUVS</name>
<dbReference type="Proteomes" id="UP001642260">
    <property type="component" value="Unassembled WGS sequence"/>
</dbReference>
<gene>
    <name evidence="1" type="ORF">ERUC_LOCUS14259</name>
</gene>
<protein>
    <submittedName>
        <fullName evidence="1">Uncharacterized protein</fullName>
    </submittedName>
</protein>
<organism evidence="1 2">
    <name type="scientific">Eruca vesicaria subsp. sativa</name>
    <name type="common">Garden rocket</name>
    <name type="synonym">Eruca sativa</name>
    <dbReference type="NCBI Taxonomy" id="29727"/>
    <lineage>
        <taxon>Eukaryota</taxon>
        <taxon>Viridiplantae</taxon>
        <taxon>Streptophyta</taxon>
        <taxon>Embryophyta</taxon>
        <taxon>Tracheophyta</taxon>
        <taxon>Spermatophyta</taxon>
        <taxon>Magnoliopsida</taxon>
        <taxon>eudicotyledons</taxon>
        <taxon>Gunneridae</taxon>
        <taxon>Pentapetalae</taxon>
        <taxon>rosids</taxon>
        <taxon>malvids</taxon>
        <taxon>Brassicales</taxon>
        <taxon>Brassicaceae</taxon>
        <taxon>Brassiceae</taxon>
        <taxon>Eruca</taxon>
    </lineage>
</organism>
<evidence type="ECO:0000313" key="1">
    <source>
        <dbReference type="EMBL" id="CAH8337242.1"/>
    </source>
</evidence>